<evidence type="ECO:0000256" key="7">
    <source>
        <dbReference type="RuleBase" id="RU362004"/>
    </source>
</evidence>
<dbReference type="FunFam" id="1.10.1900.10:FF:000001">
    <property type="entry name" value="Polyadenylate-binding protein"/>
    <property type="match status" value="1"/>
</dbReference>
<evidence type="ECO:0000259" key="9">
    <source>
        <dbReference type="PROSITE" id="PS51309"/>
    </source>
</evidence>
<dbReference type="FunFam" id="3.30.70.330:FF:000021">
    <property type="entry name" value="Polyadenylate-binding protein"/>
    <property type="match status" value="1"/>
</dbReference>
<dbReference type="Gene3D" id="3.30.70.330">
    <property type="match status" value="4"/>
</dbReference>
<dbReference type="CDD" id="cd12381">
    <property type="entry name" value="RRM4_I_PABPs"/>
    <property type="match status" value="1"/>
</dbReference>
<dbReference type="GO" id="GO:0003723">
    <property type="term" value="F:RNA binding"/>
    <property type="evidence" value="ECO:0007669"/>
    <property type="project" value="UniProtKB-UniRule"/>
</dbReference>
<keyword evidence="3 7" id="KW-0963">Cytoplasm</keyword>
<dbReference type="InterPro" id="IPR034364">
    <property type="entry name" value="PABP_RRM1"/>
</dbReference>
<dbReference type="InterPro" id="IPR003954">
    <property type="entry name" value="RRM_euk-type"/>
</dbReference>
<organism evidence="10 11">
    <name type="scientific">Homarus americanus</name>
    <name type="common">American lobster</name>
    <dbReference type="NCBI Taxonomy" id="6706"/>
    <lineage>
        <taxon>Eukaryota</taxon>
        <taxon>Metazoa</taxon>
        <taxon>Ecdysozoa</taxon>
        <taxon>Arthropoda</taxon>
        <taxon>Crustacea</taxon>
        <taxon>Multicrustacea</taxon>
        <taxon>Malacostraca</taxon>
        <taxon>Eumalacostraca</taxon>
        <taxon>Eucarida</taxon>
        <taxon>Decapoda</taxon>
        <taxon>Pleocyemata</taxon>
        <taxon>Astacidea</taxon>
        <taxon>Nephropoidea</taxon>
        <taxon>Nephropidae</taxon>
        <taxon>Homarus</taxon>
    </lineage>
</organism>
<dbReference type="PROSITE" id="PS51309">
    <property type="entry name" value="PABC"/>
    <property type="match status" value="1"/>
</dbReference>
<dbReference type="CDD" id="cd12378">
    <property type="entry name" value="RRM1_I_PABPs"/>
    <property type="match status" value="1"/>
</dbReference>
<dbReference type="CDD" id="cd12380">
    <property type="entry name" value="RRM3_I_PABPs"/>
    <property type="match status" value="1"/>
</dbReference>
<evidence type="ECO:0000256" key="6">
    <source>
        <dbReference type="PROSITE-ProRule" id="PRU00176"/>
    </source>
</evidence>
<feature type="domain" description="RRM" evidence="8">
    <location>
        <begin position="215"/>
        <end position="292"/>
    </location>
</feature>
<evidence type="ECO:0000256" key="4">
    <source>
        <dbReference type="ARBA" id="ARBA00022737"/>
    </source>
</evidence>
<dbReference type="SUPFAM" id="SSF63570">
    <property type="entry name" value="PABC (PABP) domain"/>
    <property type="match status" value="1"/>
</dbReference>
<dbReference type="GO" id="GO:0005737">
    <property type="term" value="C:cytoplasm"/>
    <property type="evidence" value="ECO:0007669"/>
    <property type="project" value="UniProtKB-SubCell"/>
</dbReference>
<dbReference type="SMART" id="SM00361">
    <property type="entry name" value="RRM_1"/>
    <property type="match status" value="2"/>
</dbReference>
<feature type="domain" description="RRM" evidence="8">
    <location>
        <begin position="107"/>
        <end position="199"/>
    </location>
</feature>
<evidence type="ECO:0000256" key="5">
    <source>
        <dbReference type="ARBA" id="ARBA00022884"/>
    </source>
</evidence>
<sequence>MNPSGPSYPLASLYVGDLHADCTEAMLFEKFSSAGPVLSIRVCRDMITRRSLGYAYVNFQQPADAERALDTMNFDVMKGRPIRIMWSGVILPFENLVLATSSSRTWTSLLTTRLCMTPSQPLEIFLVARFVSHVKINRVDNIHEFMGVISRHVATDEAGNSKGYGFVHFETEEAARNAIHKVNGMLLNGKKVYVGKFIPRAEREKELGEKAKRFTNVYVKNFGDDLDDEKLYEVFSAFGKITSHRVMCNEDGKSKGFGFVAFEEPEAAEKACDEYNGKEMNGKQIYVGRAQKRGERQAELKKKFEMMKIERMNRYQGVNLYIKNLDDTIDDERLRKEFSNYGTITSAKVMTEDGRSKGFGFVCFSTPEEATRAVTEMNGRILVSKPLYVALAQRREDRKAHLASQYMQRVAGMRMQQMGQMFQPGGTSYFMPTMPQAQRFYTPQMAQIRATPRWPAQPAAQVRAGAQATTAFPMQAAPFRSAPRQAQPGPRSVRPMAAAAAAAQQQQIPNLLQAARPVAPSAGGVPPPAALSNAARASNYKYTNNMRNPPAVSGGGPAAAAAVAPVAQPAVHIQGQEPLTPSMLASAMPQEQKQMLGERLFPLIREIYPELAGKITGMLLEIDNSDLLHMLEDRNSLKAKVEEAVAVLQAHQAKQQVVAVAVAAQKKEDM</sequence>
<dbReference type="EMBL" id="JAHLQT010047199">
    <property type="protein sequence ID" value="KAG7153363.1"/>
    <property type="molecule type" value="Genomic_DNA"/>
</dbReference>
<dbReference type="InterPro" id="IPR006515">
    <property type="entry name" value="PABP_1234"/>
</dbReference>
<keyword evidence="11" id="KW-1185">Reference proteome</keyword>
<proteinExistence type="inferred from homology"/>
<accession>A0A8J5J9F3</accession>
<comment type="subcellular location">
    <subcellularLocation>
        <location evidence="1 7">Cytoplasm</location>
    </subcellularLocation>
</comment>
<evidence type="ECO:0000256" key="1">
    <source>
        <dbReference type="ARBA" id="ARBA00004496"/>
    </source>
</evidence>
<comment type="similarity">
    <text evidence="2 7">Belongs to the polyadenylate-binding protein type-1 family.</text>
</comment>
<dbReference type="Gene3D" id="1.10.1900.10">
    <property type="entry name" value="c-terminal domain of poly(a) binding protein"/>
    <property type="match status" value="1"/>
</dbReference>
<feature type="domain" description="PABC" evidence="9">
    <location>
        <begin position="576"/>
        <end position="653"/>
    </location>
</feature>
<dbReference type="FunFam" id="3.30.70.330:FF:000049">
    <property type="entry name" value="Polyadenylate-binding protein"/>
    <property type="match status" value="1"/>
</dbReference>
<dbReference type="Pfam" id="PF00076">
    <property type="entry name" value="RRM_1"/>
    <property type="match status" value="4"/>
</dbReference>
<dbReference type="NCBIfam" id="TIGR01628">
    <property type="entry name" value="PABP-1234"/>
    <property type="match status" value="1"/>
</dbReference>
<dbReference type="InterPro" id="IPR036053">
    <property type="entry name" value="PABP-dom"/>
</dbReference>
<dbReference type="PROSITE" id="PS50102">
    <property type="entry name" value="RRM"/>
    <property type="match status" value="4"/>
</dbReference>
<dbReference type="InterPro" id="IPR012677">
    <property type="entry name" value="Nucleotide-bd_a/b_plait_sf"/>
</dbReference>
<protein>
    <recommendedName>
        <fullName evidence="7">Polyadenylate-binding protein</fullName>
        <shortName evidence="7">PABP</shortName>
    </recommendedName>
</protein>
<dbReference type="SUPFAM" id="SSF54928">
    <property type="entry name" value="RNA-binding domain, RBD"/>
    <property type="match status" value="2"/>
</dbReference>
<gene>
    <name evidence="10" type="primary">Pabpc1-L</name>
    <name evidence="10" type="ORF">Hamer_G010674</name>
</gene>
<comment type="caution">
    <text evidence="10">The sequence shown here is derived from an EMBL/GenBank/DDBJ whole genome shotgun (WGS) entry which is preliminary data.</text>
</comment>
<dbReference type="PANTHER" id="PTHR24012">
    <property type="entry name" value="RNA BINDING PROTEIN"/>
    <property type="match status" value="1"/>
</dbReference>
<feature type="domain" description="RRM" evidence="8">
    <location>
        <begin position="11"/>
        <end position="89"/>
    </location>
</feature>
<evidence type="ECO:0000313" key="11">
    <source>
        <dbReference type="Proteomes" id="UP000747542"/>
    </source>
</evidence>
<keyword evidence="5 6" id="KW-0694">RNA-binding</keyword>
<dbReference type="SMART" id="SM00360">
    <property type="entry name" value="RRM"/>
    <property type="match status" value="4"/>
</dbReference>
<dbReference type="AlphaFoldDB" id="A0A8J5J9F3"/>
<dbReference type="InterPro" id="IPR002004">
    <property type="entry name" value="PABP_HYD_C"/>
</dbReference>
<evidence type="ECO:0000256" key="3">
    <source>
        <dbReference type="ARBA" id="ARBA00022490"/>
    </source>
</evidence>
<dbReference type="InterPro" id="IPR000504">
    <property type="entry name" value="RRM_dom"/>
</dbReference>
<name>A0A8J5J9F3_HOMAM</name>
<dbReference type="Proteomes" id="UP000747542">
    <property type="component" value="Unassembled WGS sequence"/>
</dbReference>
<dbReference type="FunFam" id="3.30.70.330:FF:000042">
    <property type="entry name" value="Polyadenylate-binding protein"/>
    <property type="match status" value="1"/>
</dbReference>
<dbReference type="InterPro" id="IPR035979">
    <property type="entry name" value="RBD_domain_sf"/>
</dbReference>
<dbReference type="Pfam" id="PF00658">
    <property type="entry name" value="MLLE"/>
    <property type="match status" value="1"/>
</dbReference>
<comment type="function">
    <text evidence="7">Binds the poly(A) tail of mRNA.</text>
</comment>
<evidence type="ECO:0000259" key="8">
    <source>
        <dbReference type="PROSITE" id="PS50102"/>
    </source>
</evidence>
<dbReference type="SMART" id="SM00517">
    <property type="entry name" value="PolyA"/>
    <property type="match status" value="1"/>
</dbReference>
<keyword evidence="4" id="KW-0677">Repeat</keyword>
<feature type="domain" description="RRM" evidence="8">
    <location>
        <begin position="318"/>
        <end position="394"/>
    </location>
</feature>
<reference evidence="10" key="1">
    <citation type="journal article" date="2021" name="Sci. Adv.">
        <title>The American lobster genome reveals insights on longevity, neural, and immune adaptations.</title>
        <authorList>
            <person name="Polinski J.M."/>
            <person name="Zimin A.V."/>
            <person name="Clark K.F."/>
            <person name="Kohn A.B."/>
            <person name="Sadowski N."/>
            <person name="Timp W."/>
            <person name="Ptitsyn A."/>
            <person name="Khanna P."/>
            <person name="Romanova D.Y."/>
            <person name="Williams P."/>
            <person name="Greenwood S.J."/>
            <person name="Moroz L.L."/>
            <person name="Walt D.R."/>
            <person name="Bodnar A.G."/>
        </authorList>
    </citation>
    <scope>NUCLEOTIDE SEQUENCE</scope>
    <source>
        <strain evidence="10">GMGI-L3</strain>
    </source>
</reference>
<evidence type="ECO:0000313" key="10">
    <source>
        <dbReference type="EMBL" id="KAG7153363.1"/>
    </source>
</evidence>
<evidence type="ECO:0000256" key="2">
    <source>
        <dbReference type="ARBA" id="ARBA00008557"/>
    </source>
</evidence>